<proteinExistence type="predicted"/>
<evidence type="ECO:0000313" key="1">
    <source>
        <dbReference type="EMBL" id="AUB82000.1"/>
    </source>
</evidence>
<dbReference type="AlphaFoldDB" id="A0A2K8U8U3"/>
<dbReference type="GO" id="GO:0051607">
    <property type="term" value="P:defense response to virus"/>
    <property type="evidence" value="ECO:0007669"/>
    <property type="project" value="InterPro"/>
</dbReference>
<accession>A0A2K8U8U3</accession>
<reference evidence="1 2" key="1">
    <citation type="submission" date="2017-03" db="EMBL/GenBank/DDBJ databases">
        <title>Complete genome sequence of Candidatus 'Thiodictyon syntrophicum' sp. nov. strain Cad16T, a photolithoautotroph purple sulfur bacterium isolated from an alpine meromictic lake.</title>
        <authorList>
            <person name="Luedin S.M."/>
            <person name="Pothier J.F."/>
            <person name="Danza F."/>
            <person name="Storelli N."/>
            <person name="Wittwer M."/>
            <person name="Tonolla M."/>
        </authorList>
    </citation>
    <scope>NUCLEOTIDE SEQUENCE [LARGE SCALE GENOMIC DNA]</scope>
    <source>
        <strain evidence="1 2">Cad16T</strain>
    </source>
</reference>
<dbReference type="Proteomes" id="UP000232638">
    <property type="component" value="Chromosome"/>
</dbReference>
<evidence type="ECO:0000313" key="2">
    <source>
        <dbReference type="Proteomes" id="UP000232638"/>
    </source>
</evidence>
<dbReference type="GO" id="GO:0043571">
    <property type="term" value="P:maintenance of CRISPR repeat elements"/>
    <property type="evidence" value="ECO:0007669"/>
    <property type="project" value="InterPro"/>
</dbReference>
<keyword evidence="2" id="KW-1185">Reference proteome</keyword>
<protein>
    <submittedName>
        <fullName evidence="1">Type I-E CRISPR-associated protein Cas5/CasD</fullName>
    </submittedName>
</protein>
<name>A0A2K8U8U3_9GAMM</name>
<dbReference type="InterPro" id="IPR010147">
    <property type="entry name" value="CRISPR-assoc_prot_CasD"/>
</dbReference>
<gene>
    <name evidence="1" type="ORF">THSYN_14330</name>
</gene>
<organism evidence="1 2">
    <name type="scientific">Candidatus Thiodictyon syntrophicum</name>
    <dbReference type="NCBI Taxonomy" id="1166950"/>
    <lineage>
        <taxon>Bacteria</taxon>
        <taxon>Pseudomonadati</taxon>
        <taxon>Pseudomonadota</taxon>
        <taxon>Gammaproteobacteria</taxon>
        <taxon>Chromatiales</taxon>
        <taxon>Chromatiaceae</taxon>
        <taxon>Thiodictyon</taxon>
    </lineage>
</organism>
<dbReference type="NCBIfam" id="TIGR01868">
    <property type="entry name" value="casD_Cas5e"/>
    <property type="match status" value="1"/>
</dbReference>
<dbReference type="Pfam" id="PF09704">
    <property type="entry name" value="Cas_Cas5d"/>
    <property type="match status" value="1"/>
</dbReference>
<dbReference type="KEGG" id="tsy:THSYN_14330"/>
<dbReference type="InterPro" id="IPR021124">
    <property type="entry name" value="CRISPR-assoc_prot_Cas5"/>
</dbReference>
<dbReference type="EMBL" id="CP020370">
    <property type="protein sequence ID" value="AUB82000.1"/>
    <property type="molecule type" value="Genomic_DNA"/>
</dbReference>
<sequence>MGEVMQAQVMRWRGPLMSLGGSRIDGYAQQMPIPSLTMVAGMLGAALGYRRGDERLGALAEALRYGVVVHRPGTPLVDFQTADLAAIGMKCAVVDRHGALQVIRREGSGGAKERQMQYRPLLADADMSVVAAVDPPWTAPQLIEALRDPVFPLCLGRQSCPPGGQVGERVLEASSLGDALDLVKSERGGTLYRPVAGLVDGLVVSVPSRGRGAMLFAVG</sequence>
<dbReference type="GO" id="GO:0003723">
    <property type="term" value="F:RNA binding"/>
    <property type="evidence" value="ECO:0007669"/>
    <property type="project" value="InterPro"/>
</dbReference>
<dbReference type="Gene3D" id="3.30.70.2660">
    <property type="match status" value="1"/>
</dbReference>